<protein>
    <submittedName>
        <fullName evidence="1">Uncharacterized protein</fullName>
    </submittedName>
</protein>
<dbReference type="KEGG" id="psoj:PHYSODRAFT_304805"/>
<reference evidence="1 2" key="1">
    <citation type="journal article" date="2006" name="Science">
        <title>Phytophthora genome sequences uncover evolutionary origins and mechanisms of pathogenesis.</title>
        <authorList>
            <person name="Tyler B.M."/>
            <person name="Tripathy S."/>
            <person name="Zhang X."/>
            <person name="Dehal P."/>
            <person name="Jiang R.H."/>
            <person name="Aerts A."/>
            <person name="Arredondo F.D."/>
            <person name="Baxter L."/>
            <person name="Bensasson D."/>
            <person name="Beynon J.L."/>
            <person name="Chapman J."/>
            <person name="Damasceno C.M."/>
            <person name="Dorrance A.E."/>
            <person name="Dou D."/>
            <person name="Dickerman A.W."/>
            <person name="Dubchak I.L."/>
            <person name="Garbelotto M."/>
            <person name="Gijzen M."/>
            <person name="Gordon S.G."/>
            <person name="Govers F."/>
            <person name="Grunwald N.J."/>
            <person name="Huang W."/>
            <person name="Ivors K.L."/>
            <person name="Jones R.W."/>
            <person name="Kamoun S."/>
            <person name="Krampis K."/>
            <person name="Lamour K.H."/>
            <person name="Lee M.K."/>
            <person name="McDonald W.H."/>
            <person name="Medina M."/>
            <person name="Meijer H.J."/>
            <person name="Nordberg E.K."/>
            <person name="Maclean D.J."/>
            <person name="Ospina-Giraldo M.D."/>
            <person name="Morris P.F."/>
            <person name="Phuntumart V."/>
            <person name="Putnam N.H."/>
            <person name="Rash S."/>
            <person name="Rose J.K."/>
            <person name="Sakihama Y."/>
            <person name="Salamov A.A."/>
            <person name="Savidor A."/>
            <person name="Scheuring C.F."/>
            <person name="Smith B.M."/>
            <person name="Sobral B.W."/>
            <person name="Terry A."/>
            <person name="Torto-Alalibo T.A."/>
            <person name="Win J."/>
            <person name="Xu Z."/>
            <person name="Zhang H."/>
            <person name="Grigoriev I.V."/>
            <person name="Rokhsar D.S."/>
            <person name="Boore J.L."/>
        </authorList>
    </citation>
    <scope>NUCLEOTIDE SEQUENCE [LARGE SCALE GENOMIC DNA]</scope>
    <source>
        <strain evidence="1 2">P6497</strain>
    </source>
</reference>
<dbReference type="Proteomes" id="UP000002640">
    <property type="component" value="Unassembled WGS sequence"/>
</dbReference>
<dbReference type="RefSeq" id="XP_009533978.1">
    <property type="nucleotide sequence ID" value="XM_009535683.1"/>
</dbReference>
<name>G4ZZT6_PHYSP</name>
<dbReference type="InParanoid" id="G4ZZT6"/>
<dbReference type="GeneID" id="20642460"/>
<gene>
    <name evidence="1" type="ORF">PHYSODRAFT_304805</name>
</gene>
<keyword evidence="2" id="KW-1185">Reference proteome</keyword>
<accession>G4ZZT6</accession>
<dbReference type="EMBL" id="JH159158">
    <property type="protein sequence ID" value="EGZ11233.1"/>
    <property type="molecule type" value="Genomic_DNA"/>
</dbReference>
<evidence type="ECO:0000313" key="1">
    <source>
        <dbReference type="EMBL" id="EGZ11233.1"/>
    </source>
</evidence>
<organism evidence="1 2">
    <name type="scientific">Phytophthora sojae (strain P6497)</name>
    <name type="common">Soybean stem and root rot agent</name>
    <name type="synonym">Phytophthora megasperma f. sp. glycines</name>
    <dbReference type="NCBI Taxonomy" id="1094619"/>
    <lineage>
        <taxon>Eukaryota</taxon>
        <taxon>Sar</taxon>
        <taxon>Stramenopiles</taxon>
        <taxon>Oomycota</taxon>
        <taxon>Peronosporomycetes</taxon>
        <taxon>Peronosporales</taxon>
        <taxon>Peronosporaceae</taxon>
        <taxon>Phytophthora</taxon>
    </lineage>
</organism>
<evidence type="ECO:0000313" key="2">
    <source>
        <dbReference type="Proteomes" id="UP000002640"/>
    </source>
</evidence>
<dbReference type="AlphaFoldDB" id="G4ZZT6"/>
<proteinExistence type="predicted"/>
<sequence>MERGQAILLAKYGRQTIEQHDIFSTAKDAKDFLKAYAFYQNVDSSAGIVRPQGLGMHLSESACDWHLNQSTKHKNNFCPEKAWFVSDLFLEHSPGCDSIGKCLTKVLMEMPGFQSAMVPGLSTSRKRVAESVKLVDNVNVDHRSAMLYKAIALAKKKLAAVTDDTYDKLPSFLRSFDVQPGNYLVGTCPLGILEMRNGYVSSEAEIPDIVNAISF</sequence>